<reference evidence="3" key="1">
    <citation type="submission" date="2015-09" db="EMBL/GenBank/DDBJ databases">
        <authorList>
            <consortium name="Pathogen Informatics"/>
        </authorList>
    </citation>
    <scope>NUCLEOTIDE SEQUENCE [LARGE SCALE GENOMIC DNA]</scope>
    <source>
        <strain evidence="3">Lake Konstanz</strain>
    </source>
</reference>
<name>A0A0S4JHZ3_BODSA</name>
<dbReference type="Proteomes" id="UP000051952">
    <property type="component" value="Unassembled WGS sequence"/>
</dbReference>
<evidence type="ECO:0000313" key="2">
    <source>
        <dbReference type="EMBL" id="CUG89752.1"/>
    </source>
</evidence>
<keyword evidence="1" id="KW-0812">Transmembrane</keyword>
<evidence type="ECO:0000256" key="1">
    <source>
        <dbReference type="SAM" id="Phobius"/>
    </source>
</evidence>
<feature type="transmembrane region" description="Helical" evidence="1">
    <location>
        <begin position="75"/>
        <end position="101"/>
    </location>
</feature>
<keyword evidence="1" id="KW-1133">Transmembrane helix</keyword>
<keyword evidence="1" id="KW-0472">Membrane</keyword>
<keyword evidence="3" id="KW-1185">Reference proteome</keyword>
<evidence type="ECO:0000313" key="3">
    <source>
        <dbReference type="Proteomes" id="UP000051952"/>
    </source>
</evidence>
<proteinExistence type="predicted"/>
<organism evidence="2 3">
    <name type="scientific">Bodo saltans</name>
    <name type="common">Flagellated protozoan</name>
    <dbReference type="NCBI Taxonomy" id="75058"/>
    <lineage>
        <taxon>Eukaryota</taxon>
        <taxon>Discoba</taxon>
        <taxon>Euglenozoa</taxon>
        <taxon>Kinetoplastea</taxon>
        <taxon>Metakinetoplastina</taxon>
        <taxon>Eubodonida</taxon>
        <taxon>Bodonidae</taxon>
        <taxon>Bodo</taxon>
    </lineage>
</organism>
<accession>A0A0S4JHZ3</accession>
<dbReference type="EMBL" id="CYKH01001766">
    <property type="protein sequence ID" value="CUG89752.1"/>
    <property type="molecule type" value="Genomic_DNA"/>
</dbReference>
<protein>
    <submittedName>
        <fullName evidence="2">GPI-anchored surface protein, putative</fullName>
    </submittedName>
</protein>
<sequence length="109" mass="12142">MKMMMNAVFSSQRKLKSEFAAGNDRSKRSPLLLDHVACCGLDHVACCGYCTSDGDFAGDSTGKKQQRCESCHHRCYFSTFLICCFFLFSNFLTFVQCVLIARASAAIQN</sequence>
<gene>
    <name evidence="2" type="ORF">BSAL_23230</name>
</gene>
<dbReference type="VEuPathDB" id="TriTrypDB:BSAL_23230"/>
<dbReference type="AlphaFoldDB" id="A0A0S4JHZ3"/>